<feature type="domain" description="Response regulatory" evidence="3">
    <location>
        <begin position="2"/>
        <end position="113"/>
    </location>
</feature>
<dbReference type="SMART" id="SM00850">
    <property type="entry name" value="LytTR"/>
    <property type="match status" value="1"/>
</dbReference>
<dbReference type="Gene3D" id="2.40.50.1020">
    <property type="entry name" value="LytTr DNA-binding domain"/>
    <property type="match status" value="1"/>
</dbReference>
<feature type="modified residue" description="4-aspartylphosphate" evidence="2">
    <location>
        <position position="53"/>
    </location>
</feature>
<dbReference type="InterPro" id="IPR011006">
    <property type="entry name" value="CheY-like_superfamily"/>
</dbReference>
<evidence type="ECO:0000313" key="5">
    <source>
        <dbReference type="EMBL" id="KXI30252.1"/>
    </source>
</evidence>
<dbReference type="InterPro" id="IPR046947">
    <property type="entry name" value="LytR-like"/>
</dbReference>
<evidence type="ECO:0000256" key="1">
    <source>
        <dbReference type="ARBA" id="ARBA00023012"/>
    </source>
</evidence>
<dbReference type="Gene3D" id="3.40.50.2300">
    <property type="match status" value="1"/>
</dbReference>
<dbReference type="PROSITE" id="PS50110">
    <property type="entry name" value="RESPONSE_REGULATORY"/>
    <property type="match status" value="1"/>
</dbReference>
<dbReference type="Pfam" id="PF00072">
    <property type="entry name" value="Response_reg"/>
    <property type="match status" value="1"/>
</dbReference>
<proteinExistence type="predicted"/>
<keyword evidence="2" id="KW-0597">Phosphoprotein</keyword>
<evidence type="ECO:0000313" key="6">
    <source>
        <dbReference type="Proteomes" id="UP000070299"/>
    </source>
</evidence>
<keyword evidence="1" id="KW-0902">Two-component regulatory system</keyword>
<comment type="caution">
    <text evidence="5">The sequence shown here is derived from an EMBL/GenBank/DDBJ whole genome shotgun (WGS) entry which is preliminary data.</text>
</comment>
<keyword evidence="6" id="KW-1185">Reference proteome</keyword>
<dbReference type="PROSITE" id="PS50930">
    <property type="entry name" value="HTH_LYTTR"/>
    <property type="match status" value="1"/>
</dbReference>
<dbReference type="SMART" id="SM00448">
    <property type="entry name" value="REC"/>
    <property type="match status" value="1"/>
</dbReference>
<dbReference type="STRING" id="1799789.AX660_09725"/>
<dbReference type="AlphaFoldDB" id="A0A136A4T2"/>
<dbReference type="Proteomes" id="UP000070299">
    <property type="component" value="Unassembled WGS sequence"/>
</dbReference>
<dbReference type="InterPro" id="IPR001789">
    <property type="entry name" value="Sig_transdc_resp-reg_receiver"/>
</dbReference>
<dbReference type="SUPFAM" id="SSF52172">
    <property type="entry name" value="CheY-like"/>
    <property type="match status" value="1"/>
</dbReference>
<dbReference type="GO" id="GO:0003677">
    <property type="term" value="F:DNA binding"/>
    <property type="evidence" value="ECO:0007669"/>
    <property type="project" value="InterPro"/>
</dbReference>
<name>A0A136A4T2_9ALTE</name>
<feature type="domain" description="HTH LytTR-type" evidence="4">
    <location>
        <begin position="131"/>
        <end position="235"/>
    </location>
</feature>
<sequence>MQVVIVEDSRLARLELKEQLKPFADIEVIGEADNAEQGITLIEQLQPDLLFLDINLPGMDGFAMLEQLNYVPQVIFTTAYDQYALKSFEVNALDYLLKPIKTERLQQAINKARLHVSTAENTDKLTADSRFFVKDGEQCWLVTLQQVQLFESIGNYTRLYFEQHKPMIYKSLGQIEKRLPSHGFFRANRSELINMQFVRQVELALNGNLMITLDNGKIIELSRRQAAEFKKRLSL</sequence>
<dbReference type="OrthoDB" id="236568at2"/>
<reference evidence="6" key="1">
    <citation type="submission" date="2016-02" db="EMBL/GenBank/DDBJ databases">
        <authorList>
            <person name="Schultz-Johansen M."/>
            <person name="Glaring M.A."/>
            <person name="Bech P.K."/>
            <person name="Stougaard P."/>
        </authorList>
    </citation>
    <scope>NUCLEOTIDE SEQUENCE [LARGE SCALE GENOMIC DNA]</scope>
    <source>
        <strain evidence="6">S66</strain>
    </source>
</reference>
<evidence type="ECO:0000259" key="3">
    <source>
        <dbReference type="PROSITE" id="PS50110"/>
    </source>
</evidence>
<protein>
    <submittedName>
        <fullName evidence="5">Two-component system response regulator</fullName>
    </submittedName>
</protein>
<dbReference type="GO" id="GO:0000156">
    <property type="term" value="F:phosphorelay response regulator activity"/>
    <property type="evidence" value="ECO:0007669"/>
    <property type="project" value="InterPro"/>
</dbReference>
<accession>A0A136A4T2</accession>
<gene>
    <name evidence="5" type="ORF">AX660_09725</name>
</gene>
<dbReference type="EMBL" id="LSNE01000003">
    <property type="protein sequence ID" value="KXI30252.1"/>
    <property type="molecule type" value="Genomic_DNA"/>
</dbReference>
<evidence type="ECO:0000256" key="2">
    <source>
        <dbReference type="PROSITE-ProRule" id="PRU00169"/>
    </source>
</evidence>
<dbReference type="InterPro" id="IPR007492">
    <property type="entry name" value="LytTR_DNA-bd_dom"/>
</dbReference>
<dbReference type="Pfam" id="PF04397">
    <property type="entry name" value="LytTR"/>
    <property type="match status" value="1"/>
</dbReference>
<dbReference type="PANTHER" id="PTHR37299:SF1">
    <property type="entry name" value="STAGE 0 SPORULATION PROTEIN A HOMOLOG"/>
    <property type="match status" value="1"/>
</dbReference>
<evidence type="ECO:0000259" key="4">
    <source>
        <dbReference type="PROSITE" id="PS50930"/>
    </source>
</evidence>
<organism evidence="5 6">
    <name type="scientific">Paraglaciecola hydrolytica</name>
    <dbReference type="NCBI Taxonomy" id="1799789"/>
    <lineage>
        <taxon>Bacteria</taxon>
        <taxon>Pseudomonadati</taxon>
        <taxon>Pseudomonadota</taxon>
        <taxon>Gammaproteobacteria</taxon>
        <taxon>Alteromonadales</taxon>
        <taxon>Alteromonadaceae</taxon>
        <taxon>Paraglaciecola</taxon>
    </lineage>
</organism>
<dbReference type="RefSeq" id="WP_068374327.1">
    <property type="nucleotide sequence ID" value="NZ_LSNE01000003.1"/>
</dbReference>
<dbReference type="PANTHER" id="PTHR37299">
    <property type="entry name" value="TRANSCRIPTIONAL REGULATOR-RELATED"/>
    <property type="match status" value="1"/>
</dbReference>